<name>A0A6H5I624_9HYME</name>
<reference evidence="2 3" key="1">
    <citation type="submission" date="2020-02" db="EMBL/GenBank/DDBJ databases">
        <authorList>
            <person name="Ferguson B K."/>
        </authorList>
    </citation>
    <scope>NUCLEOTIDE SEQUENCE [LARGE SCALE GENOMIC DNA]</scope>
</reference>
<protein>
    <submittedName>
        <fullName evidence="2">Uncharacterized protein</fullName>
    </submittedName>
</protein>
<accession>A0A6H5I624</accession>
<evidence type="ECO:0000256" key="1">
    <source>
        <dbReference type="SAM" id="MobiDB-lite"/>
    </source>
</evidence>
<gene>
    <name evidence="2" type="ORF">TBRA_LOCUS3147</name>
</gene>
<organism evidence="2 3">
    <name type="scientific">Trichogramma brassicae</name>
    <dbReference type="NCBI Taxonomy" id="86971"/>
    <lineage>
        <taxon>Eukaryota</taxon>
        <taxon>Metazoa</taxon>
        <taxon>Ecdysozoa</taxon>
        <taxon>Arthropoda</taxon>
        <taxon>Hexapoda</taxon>
        <taxon>Insecta</taxon>
        <taxon>Pterygota</taxon>
        <taxon>Neoptera</taxon>
        <taxon>Endopterygota</taxon>
        <taxon>Hymenoptera</taxon>
        <taxon>Apocrita</taxon>
        <taxon>Proctotrupomorpha</taxon>
        <taxon>Chalcidoidea</taxon>
        <taxon>Trichogrammatidae</taxon>
        <taxon>Trichogramma</taxon>
    </lineage>
</organism>
<evidence type="ECO:0000313" key="3">
    <source>
        <dbReference type="Proteomes" id="UP000479190"/>
    </source>
</evidence>
<proteinExistence type="predicted"/>
<dbReference type="AlphaFoldDB" id="A0A6H5I624"/>
<feature type="compositionally biased region" description="Basic and acidic residues" evidence="1">
    <location>
        <begin position="64"/>
        <end position="75"/>
    </location>
</feature>
<feature type="region of interest" description="Disordered" evidence="1">
    <location>
        <begin position="55"/>
        <end position="75"/>
    </location>
</feature>
<evidence type="ECO:0000313" key="2">
    <source>
        <dbReference type="EMBL" id="CAB0031168.1"/>
    </source>
</evidence>
<keyword evidence="3" id="KW-1185">Reference proteome</keyword>
<sequence length="221" mass="24759">MGVLCSIYCQRCESSPRAPTYGYPIASSTYSDRGFFTASEADDIARVFFLSGTRSTSGTGSTRPGEKTNLENSPSRDRTHARLCVCMYVRLKVWNQCNFERRHVAKSCTAFLKDLSVRAALLCAIAATPAAQLSTRDTRACHNWSYRRAIQFEQQAFFKPSISCNGSRDRYYNSLVILGDARPRADRRLAQYSVRQFAPTAAASWFNLGSNLTGRVCRNNK</sequence>
<dbReference type="Proteomes" id="UP000479190">
    <property type="component" value="Unassembled WGS sequence"/>
</dbReference>
<dbReference type="EMBL" id="CADCXV010000637">
    <property type="protein sequence ID" value="CAB0031168.1"/>
    <property type="molecule type" value="Genomic_DNA"/>
</dbReference>